<keyword evidence="2" id="KW-0479">Metal-binding</keyword>
<keyword evidence="1" id="KW-0001">2Fe-2S</keyword>
<evidence type="ECO:0000256" key="2">
    <source>
        <dbReference type="ARBA" id="ARBA00022723"/>
    </source>
</evidence>
<reference evidence="6 7" key="1">
    <citation type="submission" date="2016-10" db="EMBL/GenBank/DDBJ databases">
        <authorList>
            <person name="de Groot N.N."/>
        </authorList>
    </citation>
    <scope>NUCLEOTIDE SEQUENCE [LARGE SCALE GENOMIC DNA]</scope>
    <source>
        <strain evidence="6 7">DSM 6059</strain>
    </source>
</reference>
<dbReference type="EMBL" id="FOLO01000004">
    <property type="protein sequence ID" value="SFC06343.1"/>
    <property type="molecule type" value="Genomic_DNA"/>
</dbReference>
<evidence type="ECO:0000313" key="7">
    <source>
        <dbReference type="Proteomes" id="UP000198862"/>
    </source>
</evidence>
<dbReference type="GO" id="GO:0051537">
    <property type="term" value="F:2 iron, 2 sulfur cluster binding"/>
    <property type="evidence" value="ECO:0007669"/>
    <property type="project" value="UniProtKB-KW"/>
</dbReference>
<dbReference type="InterPro" id="IPR042216">
    <property type="entry name" value="MitoNEET_CISD"/>
</dbReference>
<dbReference type="RefSeq" id="WP_091980205.1">
    <property type="nucleotide sequence ID" value="NZ_FOLO01000004.1"/>
</dbReference>
<keyword evidence="3" id="KW-0408">Iron</keyword>
<keyword evidence="4" id="KW-0411">Iron-sulfur</keyword>
<evidence type="ECO:0000256" key="4">
    <source>
        <dbReference type="ARBA" id="ARBA00023014"/>
    </source>
</evidence>
<dbReference type="PANTHER" id="PTHR46491:SF3">
    <property type="entry name" value="CDGSH IRON-SULFUR DOMAIN-CONTAINING PROTEIN 3, MITOCHONDRIAL"/>
    <property type="match status" value="1"/>
</dbReference>
<evidence type="ECO:0000313" key="6">
    <source>
        <dbReference type="EMBL" id="SFC06343.1"/>
    </source>
</evidence>
<proteinExistence type="predicted"/>
<dbReference type="OrthoDB" id="9795032at2"/>
<dbReference type="AlphaFoldDB" id="A0A1I1GAI2"/>
<dbReference type="PANTHER" id="PTHR46491">
    <property type="entry name" value="CDGSH IRON SULFUR DOMAIN PROTEIN HOMOLOG"/>
    <property type="match status" value="1"/>
</dbReference>
<dbReference type="STRING" id="1123010.SAMN02745724_00807"/>
<evidence type="ECO:0000259" key="5">
    <source>
        <dbReference type="SMART" id="SM00704"/>
    </source>
</evidence>
<dbReference type="GO" id="GO:0046872">
    <property type="term" value="F:metal ion binding"/>
    <property type="evidence" value="ECO:0007669"/>
    <property type="project" value="UniProtKB-KW"/>
</dbReference>
<dbReference type="SMART" id="SM00704">
    <property type="entry name" value="ZnF_CDGSH"/>
    <property type="match status" value="2"/>
</dbReference>
<name>A0A1I1GAI2_9GAMM</name>
<gene>
    <name evidence="6" type="ORF">SAMN02745724_00807</name>
</gene>
<protein>
    <submittedName>
        <fullName evidence="6">Iron-binding zinc finger CDGSH type</fullName>
    </submittedName>
</protein>
<feature type="domain" description="Iron-binding zinc finger CDGSH type" evidence="5">
    <location>
        <begin position="47"/>
        <end position="82"/>
    </location>
</feature>
<dbReference type="Gene3D" id="3.40.5.90">
    <property type="entry name" value="CDGSH iron-sulfur domain, mitoNEET-type"/>
    <property type="match status" value="2"/>
</dbReference>
<organism evidence="6 7">
    <name type="scientific">Pseudoalteromonas denitrificans DSM 6059</name>
    <dbReference type="NCBI Taxonomy" id="1123010"/>
    <lineage>
        <taxon>Bacteria</taxon>
        <taxon>Pseudomonadati</taxon>
        <taxon>Pseudomonadota</taxon>
        <taxon>Gammaproteobacteria</taxon>
        <taxon>Alteromonadales</taxon>
        <taxon>Pseudoalteromonadaceae</taxon>
        <taxon>Pseudoalteromonas</taxon>
    </lineage>
</organism>
<keyword evidence="7" id="KW-1185">Reference proteome</keyword>
<dbReference type="Pfam" id="PF09360">
    <property type="entry name" value="zf-CDGSH"/>
    <property type="match status" value="1"/>
</dbReference>
<dbReference type="Proteomes" id="UP000198862">
    <property type="component" value="Unassembled WGS sequence"/>
</dbReference>
<sequence>MSEPKVAGSTPLAIEVESGQAYMWCACGLSKKQPFCDGSHGQTDFRPVLFKAEKTQTLYFCNCKSTKKAPLCDGSHKKLNLKS</sequence>
<feature type="domain" description="Iron-binding zinc finger CDGSH type" evidence="5">
    <location>
        <begin position="9"/>
        <end position="46"/>
    </location>
</feature>
<dbReference type="InterPro" id="IPR018967">
    <property type="entry name" value="FeS-contain_CDGSH-typ"/>
</dbReference>
<evidence type="ECO:0000256" key="3">
    <source>
        <dbReference type="ARBA" id="ARBA00023004"/>
    </source>
</evidence>
<accession>A0A1I1GAI2</accession>
<evidence type="ECO:0000256" key="1">
    <source>
        <dbReference type="ARBA" id="ARBA00022714"/>
    </source>
</evidence>
<dbReference type="InterPro" id="IPR052950">
    <property type="entry name" value="CISD"/>
</dbReference>
<dbReference type="GO" id="GO:0005737">
    <property type="term" value="C:cytoplasm"/>
    <property type="evidence" value="ECO:0007669"/>
    <property type="project" value="UniProtKB-ARBA"/>
</dbReference>